<reference evidence="2 3" key="1">
    <citation type="journal article" date="2011" name="Proc. Natl. Acad. Sci. U.S.A.">
        <title>Comparative genomics of xylose-fermenting fungi for enhanced biofuel production.</title>
        <authorList>
            <person name="Wohlbach D.J."/>
            <person name="Kuo A."/>
            <person name="Sato T.K."/>
            <person name="Potts K.M."/>
            <person name="Salamov A.A."/>
            <person name="LaButti K.M."/>
            <person name="Sun H."/>
            <person name="Clum A."/>
            <person name="Pangilinan J.L."/>
            <person name="Lindquist E.A."/>
            <person name="Lucas S."/>
            <person name="Lapidus A."/>
            <person name="Jin M."/>
            <person name="Gunawan C."/>
            <person name="Balan V."/>
            <person name="Dale B.E."/>
            <person name="Jeffries T.W."/>
            <person name="Zinkel R."/>
            <person name="Barry K.W."/>
            <person name="Grigoriev I.V."/>
            <person name="Gasch A.P."/>
        </authorList>
    </citation>
    <scope>NUCLEOTIDE SEQUENCE [LARGE SCALE GENOMIC DNA]</scope>
    <source>
        <strain evidence="3">ATCC 10573 / BCRC 21748 / CBS 615 / JCM 9827 / NBRC 10315 / NRRL Y-1498 / VKM Y-70</strain>
    </source>
</reference>
<keyword evidence="1" id="KW-0732">Signal</keyword>
<evidence type="ECO:0000313" key="3">
    <source>
        <dbReference type="Proteomes" id="UP000000707"/>
    </source>
</evidence>
<dbReference type="Proteomes" id="UP000000707">
    <property type="component" value="Unassembled WGS sequence"/>
</dbReference>
<evidence type="ECO:0000256" key="1">
    <source>
        <dbReference type="SAM" id="SignalP"/>
    </source>
</evidence>
<name>G3B1I5_CANTC</name>
<accession>G3B1I5</accession>
<evidence type="ECO:0000313" key="2">
    <source>
        <dbReference type="EMBL" id="EGV64979.1"/>
    </source>
</evidence>
<dbReference type="EMBL" id="GL996515">
    <property type="protein sequence ID" value="EGV64979.1"/>
    <property type="molecule type" value="Genomic_DNA"/>
</dbReference>
<sequence length="306" mass="34625">MKVFVLSIILGLRLHSVFCLQYICGVDNYQQSVDSERSVQTDNYYPRTIVPTNSNIPVTLGINNYLYKDPADDASLVFHEIDVKVIDSYFDSLYVAYPAVVKGDANSVFYSRVRDNFNNLFRIRYSTRSNNSCLASNMIQFKMVFIKEKVLYEYYLGNCNSSELLYEGFNPNSYCIETDFYCYNDGICSPSNYSLAYRDALRSPQFNVIDDGTISVTGAYPTASVSCLDNQKCTLANFSTFYFSEASYTPVYIDPQITSAQKTATSSSVFKSAEMESLSSLETTSKNTSNKNNVSSWILILYFLGF</sequence>
<feature type="chain" id="PRO_5003442479" description="Flo11 domain-containing protein" evidence="1">
    <location>
        <begin position="20"/>
        <end position="306"/>
    </location>
</feature>
<dbReference type="HOGENOM" id="CLU_909108_0_0_1"/>
<proteinExistence type="predicted"/>
<evidence type="ECO:0008006" key="4">
    <source>
        <dbReference type="Google" id="ProtNLM"/>
    </source>
</evidence>
<protein>
    <recommendedName>
        <fullName evidence="4">Flo11 domain-containing protein</fullName>
    </recommendedName>
</protein>
<organism evidence="3">
    <name type="scientific">Candida tenuis (strain ATCC 10573 / BCRC 21748 / CBS 615 / JCM 9827 / NBRC 10315 / NRRL Y-1498 / VKM Y-70)</name>
    <name type="common">Yeast</name>
    <name type="synonym">Yamadazyma tenuis</name>
    <dbReference type="NCBI Taxonomy" id="590646"/>
    <lineage>
        <taxon>Eukaryota</taxon>
        <taxon>Fungi</taxon>
        <taxon>Dikarya</taxon>
        <taxon>Ascomycota</taxon>
        <taxon>Saccharomycotina</taxon>
        <taxon>Pichiomycetes</taxon>
        <taxon>Debaryomycetaceae</taxon>
        <taxon>Yamadazyma</taxon>
    </lineage>
</organism>
<feature type="signal peptide" evidence="1">
    <location>
        <begin position="1"/>
        <end position="19"/>
    </location>
</feature>
<dbReference type="AlphaFoldDB" id="G3B1I5"/>
<keyword evidence="3" id="KW-1185">Reference proteome</keyword>
<gene>
    <name evidence="2" type="ORF">CANTEDRAFT_93213</name>
</gene>
<dbReference type="OrthoDB" id="10501937at2759"/>